<gene>
    <name evidence="2" type="ORF">BpHYR1_043781</name>
</gene>
<sequence length="64" mass="7656">MFSTDLFSSLNLANHLLTFPMYQSIYLKIGKTWIGWIGWKFTRKQKRDHIEPEDHIVSQSSRQE</sequence>
<reference evidence="2 3" key="1">
    <citation type="journal article" date="2018" name="Sci. Rep.">
        <title>Genomic signatures of local adaptation to the degree of environmental predictability in rotifers.</title>
        <authorList>
            <person name="Franch-Gras L."/>
            <person name="Hahn C."/>
            <person name="Garcia-Roger E.M."/>
            <person name="Carmona M.J."/>
            <person name="Serra M."/>
            <person name="Gomez A."/>
        </authorList>
    </citation>
    <scope>NUCLEOTIDE SEQUENCE [LARGE SCALE GENOMIC DNA]</scope>
    <source>
        <strain evidence="2">HYR1</strain>
    </source>
</reference>
<organism evidence="2 3">
    <name type="scientific">Brachionus plicatilis</name>
    <name type="common">Marine rotifer</name>
    <name type="synonym">Brachionus muelleri</name>
    <dbReference type="NCBI Taxonomy" id="10195"/>
    <lineage>
        <taxon>Eukaryota</taxon>
        <taxon>Metazoa</taxon>
        <taxon>Spiralia</taxon>
        <taxon>Gnathifera</taxon>
        <taxon>Rotifera</taxon>
        <taxon>Eurotatoria</taxon>
        <taxon>Monogononta</taxon>
        <taxon>Pseudotrocha</taxon>
        <taxon>Ploima</taxon>
        <taxon>Brachionidae</taxon>
        <taxon>Brachionus</taxon>
    </lineage>
</organism>
<keyword evidence="1" id="KW-0812">Transmembrane</keyword>
<evidence type="ECO:0000256" key="1">
    <source>
        <dbReference type="SAM" id="Phobius"/>
    </source>
</evidence>
<evidence type="ECO:0000313" key="2">
    <source>
        <dbReference type="EMBL" id="RNA23887.1"/>
    </source>
</evidence>
<protein>
    <submittedName>
        <fullName evidence="2">Uncharacterized protein</fullName>
    </submittedName>
</protein>
<dbReference type="EMBL" id="REGN01003201">
    <property type="protein sequence ID" value="RNA23887.1"/>
    <property type="molecule type" value="Genomic_DNA"/>
</dbReference>
<keyword evidence="1" id="KW-1133">Transmembrane helix</keyword>
<keyword evidence="1" id="KW-0472">Membrane</keyword>
<keyword evidence="3" id="KW-1185">Reference proteome</keyword>
<comment type="caution">
    <text evidence="2">The sequence shown here is derived from an EMBL/GenBank/DDBJ whole genome shotgun (WGS) entry which is preliminary data.</text>
</comment>
<proteinExistence type="predicted"/>
<dbReference type="Proteomes" id="UP000276133">
    <property type="component" value="Unassembled WGS sequence"/>
</dbReference>
<evidence type="ECO:0000313" key="3">
    <source>
        <dbReference type="Proteomes" id="UP000276133"/>
    </source>
</evidence>
<feature type="transmembrane region" description="Helical" evidence="1">
    <location>
        <begin position="20"/>
        <end position="39"/>
    </location>
</feature>
<name>A0A3M7RKG6_BRAPC</name>
<accession>A0A3M7RKG6</accession>
<dbReference type="AlphaFoldDB" id="A0A3M7RKG6"/>